<evidence type="ECO:0000313" key="1">
    <source>
        <dbReference type="EMBL" id="MCK8785299.1"/>
    </source>
</evidence>
<keyword evidence="1" id="KW-0449">Lipoprotein</keyword>
<evidence type="ECO:0000313" key="2">
    <source>
        <dbReference type="Proteomes" id="UP001139516"/>
    </source>
</evidence>
<dbReference type="PROSITE" id="PS51257">
    <property type="entry name" value="PROKAR_LIPOPROTEIN"/>
    <property type="match status" value="1"/>
</dbReference>
<dbReference type="Pfam" id="PF11102">
    <property type="entry name" value="YjbF"/>
    <property type="match status" value="1"/>
</dbReference>
<dbReference type="EMBL" id="JALPRX010000054">
    <property type="protein sequence ID" value="MCK8785299.1"/>
    <property type="molecule type" value="Genomic_DNA"/>
</dbReference>
<name>A0A9X1Y6X3_9PROT</name>
<dbReference type="InterPro" id="IPR021308">
    <property type="entry name" value="GfcB"/>
</dbReference>
<dbReference type="SUPFAM" id="SSF159270">
    <property type="entry name" value="YmcC-like"/>
    <property type="match status" value="1"/>
</dbReference>
<proteinExistence type="predicted"/>
<protein>
    <submittedName>
        <fullName evidence="1">YjbF family lipoprotein</fullName>
    </submittedName>
</protein>
<dbReference type="RefSeq" id="WP_248667421.1">
    <property type="nucleotide sequence ID" value="NZ_JALPRX010000054.1"/>
</dbReference>
<accession>A0A9X1Y6X3</accession>
<comment type="caution">
    <text evidence="1">The sequence shown here is derived from an EMBL/GenBank/DDBJ whole genome shotgun (WGS) entry which is preliminary data.</text>
</comment>
<keyword evidence="2" id="KW-1185">Reference proteome</keyword>
<dbReference type="Proteomes" id="UP001139516">
    <property type="component" value="Unassembled WGS sequence"/>
</dbReference>
<organism evidence="1 2">
    <name type="scientific">Roseomonas acroporae</name>
    <dbReference type="NCBI Taxonomy" id="2937791"/>
    <lineage>
        <taxon>Bacteria</taxon>
        <taxon>Pseudomonadati</taxon>
        <taxon>Pseudomonadota</taxon>
        <taxon>Alphaproteobacteria</taxon>
        <taxon>Acetobacterales</taxon>
        <taxon>Roseomonadaceae</taxon>
        <taxon>Roseomonas</taxon>
    </lineage>
</organism>
<gene>
    <name evidence="1" type="ORF">M0638_12980</name>
</gene>
<reference evidence="1" key="1">
    <citation type="submission" date="2022-04" db="EMBL/GenBank/DDBJ databases">
        <title>Roseomonas acroporae sp. nov., isolated from coral Acropora digitifera.</title>
        <authorList>
            <person name="Sun H."/>
        </authorList>
    </citation>
    <scope>NUCLEOTIDE SEQUENCE</scope>
    <source>
        <strain evidence="1">NAR14</strain>
    </source>
</reference>
<dbReference type="InterPro" id="IPR023373">
    <property type="entry name" value="YmcC_sf"/>
</dbReference>
<sequence>MLARVTILVLAFPWVLLVAACGETPAGDLLREAFALPSFGGADRTTIRADDAAAAAEGPALRLGYGSRDAVATLLEQNGEQRLWRTLDGVVVATAGPRVVATAGLSDILAGTRLDGPDPLEAPLELVGRETALRRQVDLMGADREPSSMRFGLTVECRLAAARVEEDGERAVLVEERCRSASLGRFTNRYWADPVTGAVFRSEQWVGARAGPLRIDVLNAPAS</sequence>
<dbReference type="Gene3D" id="2.40.360.10">
    <property type="entry name" value="YmcC-like"/>
    <property type="match status" value="1"/>
</dbReference>
<dbReference type="AlphaFoldDB" id="A0A9X1Y6X3"/>